<name>A0A2T4BF43_9HYPO</name>
<feature type="domain" description="DUF7582" evidence="2">
    <location>
        <begin position="185"/>
        <end position="332"/>
    </location>
</feature>
<dbReference type="InterPro" id="IPR056004">
    <property type="entry name" value="DUF7582"/>
</dbReference>
<dbReference type="EMBL" id="KZ680210">
    <property type="protein sequence ID" value="PTB67819.1"/>
    <property type="molecule type" value="Genomic_DNA"/>
</dbReference>
<dbReference type="AlphaFoldDB" id="A0A2T4BF43"/>
<feature type="region of interest" description="Disordered" evidence="1">
    <location>
        <begin position="65"/>
        <end position="98"/>
    </location>
</feature>
<evidence type="ECO:0000313" key="3">
    <source>
        <dbReference type="EMBL" id="PTB67819.1"/>
    </source>
</evidence>
<dbReference type="Proteomes" id="UP000241546">
    <property type="component" value="Unassembled WGS sequence"/>
</dbReference>
<feature type="compositionally biased region" description="Low complexity" evidence="1">
    <location>
        <begin position="88"/>
        <end position="98"/>
    </location>
</feature>
<gene>
    <name evidence="3" type="ORF">BBK36DRAFT_1167122</name>
</gene>
<feature type="compositionally biased region" description="Low complexity" evidence="1">
    <location>
        <begin position="166"/>
        <end position="177"/>
    </location>
</feature>
<keyword evidence="4" id="KW-1185">Reference proteome</keyword>
<evidence type="ECO:0000313" key="4">
    <source>
        <dbReference type="Proteomes" id="UP000241546"/>
    </source>
</evidence>
<protein>
    <recommendedName>
        <fullName evidence="2">DUF7582 domain-containing protein</fullName>
    </recommendedName>
</protein>
<dbReference type="Pfam" id="PF24483">
    <property type="entry name" value="DUF7582"/>
    <property type="match status" value="1"/>
</dbReference>
<proteinExistence type="predicted"/>
<evidence type="ECO:0000256" key="1">
    <source>
        <dbReference type="SAM" id="MobiDB-lite"/>
    </source>
</evidence>
<dbReference type="OrthoDB" id="5350192at2759"/>
<evidence type="ECO:0000259" key="2">
    <source>
        <dbReference type="Pfam" id="PF24483"/>
    </source>
</evidence>
<reference evidence="4" key="1">
    <citation type="submission" date="2016-07" db="EMBL/GenBank/DDBJ databases">
        <title>Multiple horizontal gene transfer events from other fungi enriched the ability of initially mycotrophic Trichoderma (Ascomycota) to feed on dead plant biomass.</title>
        <authorList>
            <consortium name="DOE Joint Genome Institute"/>
            <person name="Atanasova L."/>
            <person name="Chenthamara K."/>
            <person name="Zhang J."/>
            <person name="Grujic M."/>
            <person name="Henrissat B."/>
            <person name="Kuo A."/>
            <person name="Aerts A."/>
            <person name="Salamov A."/>
            <person name="Lipzen A."/>
            <person name="Labutti K."/>
            <person name="Barry K."/>
            <person name="Miao Y."/>
            <person name="Rahimi M.J."/>
            <person name="Shen Q."/>
            <person name="Grigoriev I.V."/>
            <person name="Kubicek C.P."/>
            <person name="Druzhinina I.S."/>
        </authorList>
    </citation>
    <scope>NUCLEOTIDE SEQUENCE [LARGE SCALE GENOMIC DNA]</scope>
    <source>
        <strain evidence="4">TUCIM 6016</strain>
    </source>
</reference>
<feature type="compositionally biased region" description="Low complexity" evidence="1">
    <location>
        <begin position="122"/>
        <end position="140"/>
    </location>
</feature>
<organism evidence="3 4">
    <name type="scientific">Trichoderma citrinoviride</name>
    <dbReference type="NCBI Taxonomy" id="58853"/>
    <lineage>
        <taxon>Eukaryota</taxon>
        <taxon>Fungi</taxon>
        <taxon>Dikarya</taxon>
        <taxon>Ascomycota</taxon>
        <taxon>Pezizomycotina</taxon>
        <taxon>Sordariomycetes</taxon>
        <taxon>Hypocreomycetidae</taxon>
        <taxon>Hypocreales</taxon>
        <taxon>Hypocreaceae</taxon>
        <taxon>Trichoderma</taxon>
    </lineage>
</organism>
<accession>A0A2T4BF43</accession>
<feature type="region of interest" description="Disordered" evidence="1">
    <location>
        <begin position="122"/>
        <end position="186"/>
    </location>
</feature>
<sequence>MALRERISSPLEAGPSLLDAHHIAPHLLPVLEYTSGRLARKSIHLTLIIVKRDYQLLNSSVPSPQQHFCSTPLGTPDSPPPLTGGGSSSSSSSSGSSAAARLALSSPVVALKHLMRSASQHVVGSSPRSAVAPPASSYPVTEPASSPRFRWPLSPAFPSSPPPMTPSTTSSLTTTDSNGSATASNSMGLRCFHSGDLSPRTEKILKSTLIKAGNKFGVGSGWLVPLTSPSTRDLTTQLYHSSVVQNEVLFSSDGLNLLTLDRLYSIKSALSSYSKTNSPLRLEDAVDELRRYVLANNGCKVTRADLLRSYDWLGVSGSAIGDLDRMYRRAYGGPELVGGIAGMQQTTDRRPPNPPFALHLPPKNRFVDEWEDGSLSPSSTILDDGIVRVAMTAVKFSRPPTPRRIGPPLKLQTDFSPKPTSPVEPDKPAEVVPKIEEPEEEVHTARPVDRSMAAMWNTRFTIDQMLSPNTNTDLQPHSPAIGPMTPHGYDDISPVTRGEWGFLMGGNGLNIGKTAAVETF</sequence>
<dbReference type="RefSeq" id="XP_024751139.1">
    <property type="nucleotide sequence ID" value="XM_024895006.1"/>
</dbReference>
<dbReference type="GeneID" id="36603124"/>
<feature type="region of interest" description="Disordered" evidence="1">
    <location>
        <begin position="398"/>
        <end position="428"/>
    </location>
</feature>